<dbReference type="InterPro" id="IPR003653">
    <property type="entry name" value="Peptidase_C48_C"/>
</dbReference>
<organism evidence="4">
    <name type="scientific">Bodo saltans virus</name>
    <dbReference type="NCBI Taxonomy" id="2024608"/>
    <lineage>
        <taxon>Viruses</taxon>
        <taxon>Varidnaviria</taxon>
        <taxon>Bamfordvirae</taxon>
        <taxon>Nucleocytoviricota</taxon>
        <taxon>Megaviricetes</taxon>
        <taxon>Imitervirales</taxon>
        <taxon>Mimiviridae</taxon>
        <taxon>Klosneuvirinae</taxon>
        <taxon>Theiavirus</taxon>
        <taxon>Theiavirus salishense</taxon>
    </lineage>
</organism>
<keyword evidence="2" id="KW-0378">Hydrolase</keyword>
<reference evidence="4" key="1">
    <citation type="journal article" date="2017" name="Elife">
        <title>The kinetoplastid-infecting Bodo saltans virus (BsV), a window into the most abundant giant viruses in the sea.</title>
        <authorList>
            <person name="Deeg C.M."/>
            <person name="Chow C.-E.T."/>
            <person name="Suttle C.A."/>
        </authorList>
    </citation>
    <scope>NUCLEOTIDE SEQUENCE</scope>
    <source>
        <strain evidence="4">NG1</strain>
    </source>
</reference>
<sequence>MSNCVYSISTDVVKPENERDARCAPSVNFEAGSCIRLEILSLFAKAYNEEYPKNQIKLDSTMEIMHPHKYKKYLVGEFNKRLEEKCTTQRCWTKQSFIRRMPEFAKEELLKFTFRPNGPDEGTEWLNTDNINQTLRQYEKKYNDFKFLGAVPRDFQNHTETAVTDEMLREYVENGKTRLGIVFNTDPIGKPGEHWNALYCDVEKGDIRFFDSYGVPANKEVVSFMKMLGKFIKNRNDSIANVNRNKTNFMVKITADYNKIRAQRKGWDCGVYATNFILRMLRGDSFEKICESKIHDDVINKCRKIYFSGDTNE</sequence>
<dbReference type="Gene3D" id="3.40.395.10">
    <property type="entry name" value="Adenoviral Proteinase, Chain A"/>
    <property type="match status" value="1"/>
</dbReference>
<dbReference type="GO" id="GO:0006508">
    <property type="term" value="P:proteolysis"/>
    <property type="evidence" value="ECO:0007669"/>
    <property type="project" value="UniProtKB-KW"/>
</dbReference>
<keyword evidence="1 4" id="KW-0645">Protease</keyword>
<keyword evidence="5" id="KW-1185">Reference proteome</keyword>
<dbReference type="SUPFAM" id="SSF54001">
    <property type="entry name" value="Cysteine proteinases"/>
    <property type="match status" value="1"/>
</dbReference>
<evidence type="ECO:0000256" key="1">
    <source>
        <dbReference type="ARBA" id="ARBA00022670"/>
    </source>
</evidence>
<dbReference type="GO" id="GO:0008234">
    <property type="term" value="F:cysteine-type peptidase activity"/>
    <property type="evidence" value="ECO:0007669"/>
    <property type="project" value="InterPro"/>
</dbReference>
<proteinExistence type="predicted"/>
<evidence type="ECO:0000256" key="2">
    <source>
        <dbReference type="ARBA" id="ARBA00022801"/>
    </source>
</evidence>
<evidence type="ECO:0000313" key="4">
    <source>
        <dbReference type="EMBL" id="ATZ80653.1"/>
    </source>
</evidence>
<dbReference type="PROSITE" id="PS50600">
    <property type="entry name" value="ULP_PROTEASE"/>
    <property type="match status" value="1"/>
</dbReference>
<dbReference type="Pfam" id="PF02902">
    <property type="entry name" value="Peptidase_C48"/>
    <property type="match status" value="1"/>
</dbReference>
<dbReference type="Proteomes" id="UP000240325">
    <property type="component" value="Segment"/>
</dbReference>
<protein>
    <submittedName>
        <fullName evidence="4">Thiol protease</fullName>
    </submittedName>
</protein>
<feature type="domain" description="Ubiquitin-like protease family profile" evidence="3">
    <location>
        <begin position="110"/>
        <end position="280"/>
    </location>
</feature>
<evidence type="ECO:0000313" key="5">
    <source>
        <dbReference type="Proteomes" id="UP000240325"/>
    </source>
</evidence>
<evidence type="ECO:0000259" key="3">
    <source>
        <dbReference type="PROSITE" id="PS50600"/>
    </source>
</evidence>
<dbReference type="EMBL" id="MF782455">
    <property type="protein sequence ID" value="ATZ80653.1"/>
    <property type="molecule type" value="Genomic_DNA"/>
</dbReference>
<accession>A0A2H4UUP2</accession>
<name>A0A2H4UUP2_9VIRU</name>
<gene>
    <name evidence="4" type="ORF">BMW23_0607</name>
</gene>
<dbReference type="InterPro" id="IPR038765">
    <property type="entry name" value="Papain-like_cys_pep_sf"/>
</dbReference>